<dbReference type="Proteomes" id="UP001176941">
    <property type="component" value="Chromosome 24"/>
</dbReference>
<reference evidence="2" key="1">
    <citation type="submission" date="2023-04" db="EMBL/GenBank/DDBJ databases">
        <authorList>
            <consortium name="ELIXIR-Norway"/>
        </authorList>
    </citation>
    <scope>NUCLEOTIDE SEQUENCE [LARGE SCALE GENOMIC DNA]</scope>
</reference>
<organism evidence="2 3">
    <name type="scientific">Rangifer tarandus platyrhynchus</name>
    <name type="common">Svalbard reindeer</name>
    <dbReference type="NCBI Taxonomy" id="3082113"/>
    <lineage>
        <taxon>Eukaryota</taxon>
        <taxon>Metazoa</taxon>
        <taxon>Chordata</taxon>
        <taxon>Craniata</taxon>
        <taxon>Vertebrata</taxon>
        <taxon>Euteleostomi</taxon>
        <taxon>Mammalia</taxon>
        <taxon>Eutheria</taxon>
        <taxon>Laurasiatheria</taxon>
        <taxon>Artiodactyla</taxon>
        <taxon>Ruminantia</taxon>
        <taxon>Pecora</taxon>
        <taxon>Cervidae</taxon>
        <taxon>Odocoileinae</taxon>
        <taxon>Rangifer</taxon>
    </lineage>
</organism>
<sequence>MVSPRMRETPSQLPRGVFSWNKTSAELRSLRRLEFPIALTVRVDSSSGAVPLLGAAGFGEYTIWCSRGLVPSGEEMHTALECEVTIKPRFVYIPSPRTGPVRGGDCESRDGGGVERETGTGESGLSPSGIGALGFPQLLQSAAAASRAERAVGCAWGAAAPRVRSGLLPG</sequence>
<dbReference type="EMBL" id="OX459960">
    <property type="protein sequence ID" value="CAI9164943.1"/>
    <property type="molecule type" value="Genomic_DNA"/>
</dbReference>
<keyword evidence="3" id="KW-1185">Reference proteome</keyword>
<evidence type="ECO:0000313" key="2">
    <source>
        <dbReference type="EMBL" id="CAI9164943.1"/>
    </source>
</evidence>
<evidence type="ECO:0000313" key="3">
    <source>
        <dbReference type="Proteomes" id="UP001176941"/>
    </source>
</evidence>
<protein>
    <submittedName>
        <fullName evidence="2">Uncharacterized protein</fullName>
    </submittedName>
</protein>
<gene>
    <name evidence="2" type="ORF">MRATA1EN1_LOCUS13905</name>
</gene>
<feature type="compositionally biased region" description="Basic and acidic residues" evidence="1">
    <location>
        <begin position="104"/>
        <end position="119"/>
    </location>
</feature>
<evidence type="ECO:0000256" key="1">
    <source>
        <dbReference type="SAM" id="MobiDB-lite"/>
    </source>
</evidence>
<name>A0ABN8YX05_RANTA</name>
<feature type="region of interest" description="Disordered" evidence="1">
    <location>
        <begin position="99"/>
        <end position="127"/>
    </location>
</feature>
<accession>A0ABN8YX05</accession>
<proteinExistence type="predicted"/>